<dbReference type="PROSITE" id="PS50297">
    <property type="entry name" value="ANK_REP_REGION"/>
    <property type="match status" value="4"/>
</dbReference>
<sequence length="646" mass="73010">MEFLDLFLALAARAHACARQLRGAILTIVSKISAARKIKRAATRSGQQQQRRVPGTIIAAIASLAKEREIEAVLRMQREQVEIISQVLRSYDENFTEKSGISNLHVACEFGVTDVVERFLKRGENPNALVRPTGNSPLHYALKRRENQHVVELLLRHGADLHLANKDGLTPLRLMCQSYGDEELMVMFIKFEINARSKLASEVLQVAACCGRKKFVECLLTLGVDPNLKSREGLATLHVVCQKDYDSKAPSSRSEIIELLVNNGANIDITNNKGCTPLLITCRGDEADKKQVLEVLLRNGADPNLANDYGSTPLHHVCQKFLEDDVAELFFKVNDEMKQTLQLGTPNKFGRTPLQLAVANFMPRTIDLLLDRGVDLSKFVFPAETLFGKKLPEDRSVLTGFDLELGDEIVLRQRIEKIKYKLELSSGAMLVVDRLEDRGYELNRKDALTIMKFFAKRKLLEETSADLQKYCYDDEKFMKEAKEMTIKPDLTLDDLMQLSHKEAAKVMNYADYLELTQSEKFKKLPSKSGEACALHLGETMARRFFRSWATISFLGLTRYRLPEEVSEIIMDTKLSNKDLFNAASTYSRQPEASCPRNNTMHSRYRTKTIHWELDIYRMFTAHDSAPVVGTARDSHVISIEICASPG</sequence>
<evidence type="ECO:0000256" key="2">
    <source>
        <dbReference type="ARBA" id="ARBA00023043"/>
    </source>
</evidence>
<dbReference type="PROSITE" id="PS50088">
    <property type="entry name" value="ANK_REPEAT"/>
    <property type="match status" value="5"/>
</dbReference>
<proteinExistence type="predicted"/>
<dbReference type="SMART" id="SM00248">
    <property type="entry name" value="ANK"/>
    <property type="match status" value="8"/>
</dbReference>
<keyword evidence="5" id="KW-1185">Reference proteome</keyword>
<gene>
    <name evidence="4" type="ORF">TBRA_LOCUS14333</name>
</gene>
<dbReference type="AlphaFoldDB" id="A0A6H5IZH5"/>
<dbReference type="InterPro" id="IPR036770">
    <property type="entry name" value="Ankyrin_rpt-contain_sf"/>
</dbReference>
<organism evidence="4 5">
    <name type="scientific">Trichogramma brassicae</name>
    <dbReference type="NCBI Taxonomy" id="86971"/>
    <lineage>
        <taxon>Eukaryota</taxon>
        <taxon>Metazoa</taxon>
        <taxon>Ecdysozoa</taxon>
        <taxon>Arthropoda</taxon>
        <taxon>Hexapoda</taxon>
        <taxon>Insecta</taxon>
        <taxon>Pterygota</taxon>
        <taxon>Neoptera</taxon>
        <taxon>Endopterygota</taxon>
        <taxon>Hymenoptera</taxon>
        <taxon>Apocrita</taxon>
        <taxon>Proctotrupomorpha</taxon>
        <taxon>Chalcidoidea</taxon>
        <taxon>Trichogrammatidae</taxon>
        <taxon>Trichogramma</taxon>
    </lineage>
</organism>
<dbReference type="Gene3D" id="1.25.40.20">
    <property type="entry name" value="Ankyrin repeat-containing domain"/>
    <property type="match status" value="2"/>
</dbReference>
<dbReference type="PANTHER" id="PTHR24198">
    <property type="entry name" value="ANKYRIN REPEAT AND PROTEIN KINASE DOMAIN-CONTAINING PROTEIN"/>
    <property type="match status" value="1"/>
</dbReference>
<dbReference type="EMBL" id="CADCXV010001216">
    <property type="protein sequence ID" value="CAB0042729.1"/>
    <property type="molecule type" value="Genomic_DNA"/>
</dbReference>
<name>A0A6H5IZH5_9HYME</name>
<evidence type="ECO:0000313" key="4">
    <source>
        <dbReference type="EMBL" id="CAB0042729.1"/>
    </source>
</evidence>
<keyword evidence="1" id="KW-0677">Repeat</keyword>
<dbReference type="Pfam" id="PF12796">
    <property type="entry name" value="Ank_2"/>
    <property type="match status" value="2"/>
</dbReference>
<feature type="repeat" description="ANK" evidence="3">
    <location>
        <begin position="273"/>
        <end position="308"/>
    </location>
</feature>
<evidence type="ECO:0000256" key="1">
    <source>
        <dbReference type="ARBA" id="ARBA00022737"/>
    </source>
</evidence>
<dbReference type="SUPFAM" id="SSF48403">
    <property type="entry name" value="Ankyrin repeat"/>
    <property type="match status" value="1"/>
</dbReference>
<dbReference type="InterPro" id="IPR002110">
    <property type="entry name" value="Ankyrin_rpt"/>
</dbReference>
<reference evidence="4 5" key="1">
    <citation type="submission" date="2020-02" db="EMBL/GenBank/DDBJ databases">
        <authorList>
            <person name="Ferguson B K."/>
        </authorList>
    </citation>
    <scope>NUCLEOTIDE SEQUENCE [LARGE SCALE GENOMIC DNA]</scope>
</reference>
<feature type="repeat" description="ANK" evidence="3">
    <location>
        <begin position="99"/>
        <end position="131"/>
    </location>
</feature>
<feature type="repeat" description="ANK" evidence="3">
    <location>
        <begin position="133"/>
        <end position="166"/>
    </location>
</feature>
<feature type="repeat" description="ANK" evidence="3">
    <location>
        <begin position="349"/>
        <end position="377"/>
    </location>
</feature>
<dbReference type="OrthoDB" id="194358at2759"/>
<dbReference type="Proteomes" id="UP000479190">
    <property type="component" value="Unassembled WGS sequence"/>
</dbReference>
<keyword evidence="2 3" id="KW-0040">ANK repeat</keyword>
<protein>
    <submittedName>
        <fullName evidence="4">Uncharacterized protein</fullName>
    </submittedName>
</protein>
<accession>A0A6H5IZH5</accession>
<feature type="repeat" description="ANK" evidence="3">
    <location>
        <begin position="232"/>
        <end position="272"/>
    </location>
</feature>
<evidence type="ECO:0000313" key="5">
    <source>
        <dbReference type="Proteomes" id="UP000479190"/>
    </source>
</evidence>
<dbReference type="PANTHER" id="PTHR24198:SF165">
    <property type="entry name" value="ANKYRIN REPEAT-CONTAINING PROTEIN-RELATED"/>
    <property type="match status" value="1"/>
</dbReference>
<evidence type="ECO:0000256" key="3">
    <source>
        <dbReference type="PROSITE-ProRule" id="PRU00023"/>
    </source>
</evidence>